<dbReference type="GO" id="GO:0005524">
    <property type="term" value="F:ATP binding"/>
    <property type="evidence" value="ECO:0007669"/>
    <property type="project" value="UniProtKB-KW"/>
</dbReference>
<dbReference type="InterPro" id="IPR015856">
    <property type="entry name" value="ABC_transpr_CbiO/EcfA_su"/>
</dbReference>
<dbReference type="RefSeq" id="WP_126580561.1">
    <property type="nucleotide sequence ID" value="NZ_BIFR01000001.1"/>
</dbReference>
<protein>
    <submittedName>
        <fullName evidence="10">Energy-coupling factor transporter ATP-binding protein EcfA</fullName>
    </submittedName>
</protein>
<dbReference type="PANTHER" id="PTHR43553">
    <property type="entry name" value="HEAVY METAL TRANSPORTER"/>
    <property type="match status" value="1"/>
</dbReference>
<organism evidence="10 11">
    <name type="scientific">Tengunoibacter tsumagoiensis</name>
    <dbReference type="NCBI Taxonomy" id="2014871"/>
    <lineage>
        <taxon>Bacteria</taxon>
        <taxon>Bacillati</taxon>
        <taxon>Chloroflexota</taxon>
        <taxon>Ktedonobacteria</taxon>
        <taxon>Ktedonobacterales</taxon>
        <taxon>Dictyobacteraceae</taxon>
        <taxon>Tengunoibacter</taxon>
    </lineage>
</organism>
<evidence type="ECO:0000256" key="3">
    <source>
        <dbReference type="ARBA" id="ARBA00022448"/>
    </source>
</evidence>
<evidence type="ECO:0000256" key="1">
    <source>
        <dbReference type="ARBA" id="ARBA00004236"/>
    </source>
</evidence>
<evidence type="ECO:0000256" key="2">
    <source>
        <dbReference type="ARBA" id="ARBA00005417"/>
    </source>
</evidence>
<evidence type="ECO:0000256" key="4">
    <source>
        <dbReference type="ARBA" id="ARBA00022475"/>
    </source>
</evidence>
<dbReference type="GO" id="GO:0042626">
    <property type="term" value="F:ATPase-coupled transmembrane transporter activity"/>
    <property type="evidence" value="ECO:0007669"/>
    <property type="project" value="TreeGrafter"/>
</dbReference>
<feature type="domain" description="ABC transporter" evidence="9">
    <location>
        <begin position="6"/>
        <end position="247"/>
    </location>
</feature>
<dbReference type="InterPro" id="IPR003439">
    <property type="entry name" value="ABC_transporter-like_ATP-bd"/>
</dbReference>
<dbReference type="SUPFAM" id="SSF52540">
    <property type="entry name" value="P-loop containing nucleoside triphosphate hydrolases"/>
    <property type="match status" value="1"/>
</dbReference>
<evidence type="ECO:0000259" key="9">
    <source>
        <dbReference type="PROSITE" id="PS50893"/>
    </source>
</evidence>
<evidence type="ECO:0000256" key="5">
    <source>
        <dbReference type="ARBA" id="ARBA00022741"/>
    </source>
</evidence>
<dbReference type="OrthoDB" id="9784332at2"/>
<dbReference type="EMBL" id="BIFR01000001">
    <property type="protein sequence ID" value="GCE12991.1"/>
    <property type="molecule type" value="Genomic_DNA"/>
</dbReference>
<dbReference type="CDD" id="cd03225">
    <property type="entry name" value="ABC_cobalt_CbiO_domain1"/>
    <property type="match status" value="1"/>
</dbReference>
<gene>
    <name evidence="10" type="primary">ecfA_1</name>
    <name evidence="10" type="ORF">KTT_28500</name>
</gene>
<dbReference type="InterPro" id="IPR017871">
    <property type="entry name" value="ABC_transporter-like_CS"/>
</dbReference>
<accession>A0A402A1X1</accession>
<dbReference type="GO" id="GO:0043190">
    <property type="term" value="C:ATP-binding cassette (ABC) transporter complex"/>
    <property type="evidence" value="ECO:0007669"/>
    <property type="project" value="TreeGrafter"/>
</dbReference>
<evidence type="ECO:0000256" key="8">
    <source>
        <dbReference type="ARBA" id="ARBA00023136"/>
    </source>
</evidence>
<dbReference type="InterPro" id="IPR050095">
    <property type="entry name" value="ECF_ABC_transporter_ATP-bd"/>
</dbReference>
<reference evidence="11" key="1">
    <citation type="submission" date="2018-12" db="EMBL/GenBank/DDBJ databases">
        <title>Tengunoibacter tsumagoiensis gen. nov., sp. nov., Dictyobacter kobayashii sp. nov., D. alpinus sp. nov., and D. joshuensis sp. nov. and description of Dictyobacteraceae fam. nov. within the order Ktedonobacterales isolated from Tengu-no-mugimeshi.</title>
        <authorList>
            <person name="Wang C.M."/>
            <person name="Zheng Y."/>
            <person name="Sakai Y."/>
            <person name="Toyoda A."/>
            <person name="Minakuchi Y."/>
            <person name="Abe K."/>
            <person name="Yokota A."/>
            <person name="Yabe S."/>
        </authorList>
    </citation>
    <scope>NUCLEOTIDE SEQUENCE [LARGE SCALE GENOMIC DNA]</scope>
    <source>
        <strain evidence="11">Uno3</strain>
    </source>
</reference>
<keyword evidence="11" id="KW-1185">Reference proteome</keyword>
<dbReference type="PANTHER" id="PTHR43553:SF24">
    <property type="entry name" value="ENERGY-COUPLING FACTOR TRANSPORTER ATP-BINDING PROTEIN ECFA1"/>
    <property type="match status" value="1"/>
</dbReference>
<keyword evidence="4" id="KW-1003">Cell membrane</keyword>
<keyword evidence="5" id="KW-0547">Nucleotide-binding</keyword>
<keyword evidence="7" id="KW-1278">Translocase</keyword>
<dbReference type="Gene3D" id="3.40.50.300">
    <property type="entry name" value="P-loop containing nucleotide triphosphate hydrolases"/>
    <property type="match status" value="1"/>
</dbReference>
<keyword evidence="3" id="KW-0813">Transport</keyword>
<dbReference type="GO" id="GO:0016887">
    <property type="term" value="F:ATP hydrolysis activity"/>
    <property type="evidence" value="ECO:0007669"/>
    <property type="project" value="InterPro"/>
</dbReference>
<evidence type="ECO:0000313" key="10">
    <source>
        <dbReference type="EMBL" id="GCE12991.1"/>
    </source>
</evidence>
<dbReference type="InterPro" id="IPR027417">
    <property type="entry name" value="P-loop_NTPase"/>
</dbReference>
<sequence length="288" mass="32541">MSETIIRTQNLGYAYTSGPSPRHVLTDVSLEIERGSCVAIIGTNGSGKTTLVQHFNGLLRPTSGTVWVDGVNLGTKQSTVRELRRRVGLLFQFPESQLFERTIYDDVAFGPRRLRLSESEVQQRVYRALMAVHLPLPEYAQRSPFALSGGQRRRVALAVLLAMEPTILILDEPSVGLDGEARQELYQILQEIRLEREVTIVLVSHDMAEVASICDRLYLLHEGRLVLQGPPRTIFAQSQQVLQYGLALPPLNELLHLLRQQGMSIPEELFTLEEVYAFFVNQRRQAHQ</sequence>
<keyword evidence="6 10" id="KW-0067">ATP-binding</keyword>
<dbReference type="AlphaFoldDB" id="A0A402A1X1"/>
<dbReference type="PROSITE" id="PS50893">
    <property type="entry name" value="ABC_TRANSPORTER_2"/>
    <property type="match status" value="1"/>
</dbReference>
<name>A0A402A1X1_9CHLR</name>
<evidence type="ECO:0000256" key="7">
    <source>
        <dbReference type="ARBA" id="ARBA00022967"/>
    </source>
</evidence>
<dbReference type="Pfam" id="PF00005">
    <property type="entry name" value="ABC_tran"/>
    <property type="match status" value="1"/>
</dbReference>
<dbReference type="Proteomes" id="UP000287352">
    <property type="component" value="Unassembled WGS sequence"/>
</dbReference>
<dbReference type="InterPro" id="IPR003593">
    <property type="entry name" value="AAA+_ATPase"/>
</dbReference>
<dbReference type="PROSITE" id="PS00211">
    <property type="entry name" value="ABC_TRANSPORTER_1"/>
    <property type="match status" value="1"/>
</dbReference>
<dbReference type="SMART" id="SM00382">
    <property type="entry name" value="AAA"/>
    <property type="match status" value="1"/>
</dbReference>
<evidence type="ECO:0000256" key="6">
    <source>
        <dbReference type="ARBA" id="ARBA00022840"/>
    </source>
</evidence>
<comment type="similarity">
    <text evidence="2">Belongs to the ABC transporter superfamily.</text>
</comment>
<proteinExistence type="inferred from homology"/>
<keyword evidence="8" id="KW-0472">Membrane</keyword>
<evidence type="ECO:0000313" key="11">
    <source>
        <dbReference type="Proteomes" id="UP000287352"/>
    </source>
</evidence>
<dbReference type="FunFam" id="3.40.50.300:FF:000224">
    <property type="entry name" value="Energy-coupling factor transporter ATP-binding protein EcfA"/>
    <property type="match status" value="1"/>
</dbReference>
<comment type="subcellular location">
    <subcellularLocation>
        <location evidence="1">Cell membrane</location>
    </subcellularLocation>
</comment>
<comment type="caution">
    <text evidence="10">The sequence shown here is derived from an EMBL/GenBank/DDBJ whole genome shotgun (WGS) entry which is preliminary data.</text>
</comment>